<dbReference type="SUPFAM" id="SSF49749">
    <property type="entry name" value="Group II dsDNA viruses VP"/>
    <property type="match status" value="1"/>
</dbReference>
<sequence length="294" mass="31336">MVDLATRRFVQAMAAMYTASGTTSDLVVVSTTNAQVMGSASLFTSASLCALWAGINPQVVGLITGSVALTTQTGPSGVVCCTTVTGGIPISTTPRVVGATYNDITYVAALPLASVSTPTATLFAGVTRNSHTGLTAFMGSDVNVNDHHNHALSIDRTGNPCQTALLQLNGNDRFSVQSGNYFNYVQPWEAHTRTPADGINVYAFSLHPEEHQPSGSCNMSRIDNAQLNLVFGETANPAAFVADYLATSSVVSIYGTNYNVLRIMSGMGKFCPEKHSVMIIWINHEQKQLFVQQF</sequence>
<evidence type="ECO:0000256" key="2">
    <source>
        <dbReference type="ARBA" id="ARBA00022561"/>
    </source>
</evidence>
<dbReference type="Gene3D" id="2.70.9.20">
    <property type="entry name" value="Major capsid protein Vp54"/>
    <property type="match status" value="1"/>
</dbReference>
<keyword evidence="2" id="KW-0167">Capsid protein</keyword>
<dbReference type="EMBL" id="MK072158">
    <property type="protein sequence ID" value="AYV79606.1"/>
    <property type="molecule type" value="Genomic_DNA"/>
</dbReference>
<proteinExistence type="predicted"/>
<dbReference type="Pfam" id="PF04451">
    <property type="entry name" value="Capsid_NCLDV"/>
    <property type="match status" value="1"/>
</dbReference>
<gene>
    <name evidence="5" type="ORF">Faunusvirus27_7</name>
</gene>
<dbReference type="InterPro" id="IPR016112">
    <property type="entry name" value="VP_dsDNA_II"/>
</dbReference>
<accession>A0A3G4ZXH6</accession>
<evidence type="ECO:0000256" key="3">
    <source>
        <dbReference type="ARBA" id="ARBA00022844"/>
    </source>
</evidence>
<comment type="subcellular location">
    <subcellularLocation>
        <location evidence="1">Virion</location>
    </subcellularLocation>
</comment>
<dbReference type="InterPro" id="IPR007542">
    <property type="entry name" value="MCP_C"/>
</dbReference>
<keyword evidence="3" id="KW-0946">Virion</keyword>
<dbReference type="GO" id="GO:0019028">
    <property type="term" value="C:viral capsid"/>
    <property type="evidence" value="ECO:0007669"/>
    <property type="project" value="UniProtKB-KW"/>
</dbReference>
<dbReference type="GO" id="GO:0005198">
    <property type="term" value="F:structural molecule activity"/>
    <property type="evidence" value="ECO:0007669"/>
    <property type="project" value="InterPro"/>
</dbReference>
<feature type="domain" description="Major capsid protein C-terminal" evidence="4">
    <location>
        <begin position="121"/>
        <end position="268"/>
    </location>
</feature>
<name>A0A3G4ZXH6_9VIRU</name>
<evidence type="ECO:0000313" key="5">
    <source>
        <dbReference type="EMBL" id="AYV79606.1"/>
    </source>
</evidence>
<organism evidence="5">
    <name type="scientific">Faunusvirus sp</name>
    <dbReference type="NCBI Taxonomy" id="2487766"/>
    <lineage>
        <taxon>Viruses</taxon>
        <taxon>Varidnaviria</taxon>
        <taxon>Bamfordvirae</taxon>
        <taxon>Nucleocytoviricota</taxon>
        <taxon>Megaviricetes</taxon>
        <taxon>Imitervirales</taxon>
        <taxon>Mimiviridae</taxon>
    </lineage>
</organism>
<dbReference type="InterPro" id="IPR038519">
    <property type="entry name" value="MCP_C_sf"/>
</dbReference>
<evidence type="ECO:0000256" key="1">
    <source>
        <dbReference type="ARBA" id="ARBA00004328"/>
    </source>
</evidence>
<reference evidence="5" key="1">
    <citation type="submission" date="2018-10" db="EMBL/GenBank/DDBJ databases">
        <title>Hidden diversity of soil giant viruses.</title>
        <authorList>
            <person name="Schulz F."/>
            <person name="Alteio L."/>
            <person name="Goudeau D."/>
            <person name="Ryan E.M."/>
            <person name="Malmstrom R.R."/>
            <person name="Blanchard J."/>
            <person name="Woyke T."/>
        </authorList>
    </citation>
    <scope>NUCLEOTIDE SEQUENCE</scope>
    <source>
        <strain evidence="5">FNV1</strain>
    </source>
</reference>
<evidence type="ECO:0000259" key="4">
    <source>
        <dbReference type="Pfam" id="PF04451"/>
    </source>
</evidence>
<protein>
    <submittedName>
        <fullName evidence="5">NCLDV major capsid protein</fullName>
    </submittedName>
</protein>